<evidence type="ECO:0000313" key="1">
    <source>
        <dbReference type="EMBL" id="CCC96946.1"/>
    </source>
</evidence>
<gene>
    <name evidence="1" type="ORF">AZOBR_40115</name>
</gene>
<accession>A0A9P1JP05</accession>
<evidence type="ECO:0000313" key="2">
    <source>
        <dbReference type="Proteomes" id="UP000007319"/>
    </source>
</evidence>
<dbReference type="EMBL" id="HE577327">
    <property type="protein sequence ID" value="CCC96946.1"/>
    <property type="molecule type" value="Genomic_DNA"/>
</dbReference>
<organism evidence="1 2">
    <name type="scientific">Azospirillum baldaniorum</name>
    <dbReference type="NCBI Taxonomy" id="1064539"/>
    <lineage>
        <taxon>Bacteria</taxon>
        <taxon>Pseudomonadati</taxon>
        <taxon>Pseudomonadota</taxon>
        <taxon>Alphaproteobacteria</taxon>
        <taxon>Rhodospirillales</taxon>
        <taxon>Azospirillaceae</taxon>
        <taxon>Azospirillum</taxon>
    </lineage>
</organism>
<proteinExistence type="predicted"/>
<name>A0A9P1JP05_9PROT</name>
<dbReference type="KEGG" id="abs:AZOBR_40115"/>
<reference evidence="1 2" key="1">
    <citation type="journal article" date="2011" name="PLoS Genet.">
        <title>Azospirillum genomes reveal transition of bacteria from aquatic to terrestrial environments.</title>
        <authorList>
            <person name="Wisniewski-Dye F."/>
            <person name="Borziak K."/>
            <person name="Khalsa-Moyers G."/>
            <person name="Alexandre G."/>
            <person name="Sukharnikov L.O."/>
            <person name="Wuichet K."/>
            <person name="Hurst G.B."/>
            <person name="McDonald W.H."/>
            <person name="Robertson J.S."/>
            <person name="Barbe V."/>
            <person name="Calteau A."/>
            <person name="Rouy Z."/>
            <person name="Mangenot S."/>
            <person name="Prigent-Combaret C."/>
            <person name="Normand P."/>
            <person name="Boyer M."/>
            <person name="Siguier P."/>
            <person name="Dessaux Y."/>
            <person name="Elmerich C."/>
            <person name="Condemine G."/>
            <person name="Krishnen G."/>
            <person name="Kennedy I."/>
            <person name="Paterson A.H."/>
            <person name="Gonzalez V."/>
            <person name="Mavingui P."/>
            <person name="Zhulin I.B."/>
        </authorList>
    </citation>
    <scope>NUCLEOTIDE SEQUENCE [LARGE SCALE GENOMIC DNA]</scope>
    <source>
        <strain evidence="1 2">Sp245</strain>
    </source>
</reference>
<protein>
    <submittedName>
        <fullName evidence="1">Uncharacterized protein</fullName>
    </submittedName>
</protein>
<dbReference type="Proteomes" id="UP000007319">
    <property type="component" value="Chromosome"/>
</dbReference>
<keyword evidence="2" id="KW-1185">Reference proteome</keyword>
<sequence length="57" mass="6097">MRGLLMCEVWEEASFLASARKGAVPNCGKWPVCGTGGLTGAVLRRHLNPKPDSAQTQ</sequence>
<dbReference type="AlphaFoldDB" id="A0A9P1JP05"/>